<dbReference type="GO" id="GO:0016491">
    <property type="term" value="F:oxidoreductase activity"/>
    <property type="evidence" value="ECO:0007669"/>
    <property type="project" value="InterPro"/>
</dbReference>
<dbReference type="InterPro" id="IPR000415">
    <property type="entry name" value="Nitroreductase-like"/>
</dbReference>
<accession>H5X2P4</accession>
<dbReference type="STRING" id="882083.SacmaDRAFT_2743"/>
<name>H5X2P4_9PSEU</name>
<dbReference type="eggNOG" id="COG0778">
    <property type="taxonomic scope" value="Bacteria"/>
</dbReference>
<dbReference type="RefSeq" id="WP_009154368.1">
    <property type="nucleotide sequence ID" value="NZ_CM001439.1"/>
</dbReference>
<dbReference type="EMBL" id="CM001439">
    <property type="protein sequence ID" value="EHR50983.1"/>
    <property type="molecule type" value="Genomic_DNA"/>
</dbReference>
<protein>
    <submittedName>
        <fullName evidence="2">Uncharacterized protein</fullName>
    </submittedName>
</protein>
<dbReference type="AlphaFoldDB" id="H5X2P4"/>
<organism evidence="2 3">
    <name type="scientific">Saccharomonospora marina XMU15</name>
    <dbReference type="NCBI Taxonomy" id="882083"/>
    <lineage>
        <taxon>Bacteria</taxon>
        <taxon>Bacillati</taxon>
        <taxon>Actinomycetota</taxon>
        <taxon>Actinomycetes</taxon>
        <taxon>Pseudonocardiales</taxon>
        <taxon>Pseudonocardiaceae</taxon>
        <taxon>Saccharomonospora</taxon>
    </lineage>
</organism>
<evidence type="ECO:0000313" key="2">
    <source>
        <dbReference type="EMBL" id="EHR50983.1"/>
    </source>
</evidence>
<sequence>MSTESLAPSPPRHSWSEQEKGVLTRTALHTQACGQGNPWILEIHGPRAEIFERFHSTLLRHDATGRDRVISCGAVLANLLVAVRVLGWLPEVALLGDAARPDLVATVTARTRNRPSAADVRYFQAVFDRRRHRETIDPTELPSDVLAEIVRAGASTDVQLVPITSFVPAHRKQPLEPGLLVVTVTDGRRDQVLAGVSMQDAWLAARARGLTASPRVEPFQSREFRQRMLRRCGLAGSPQLLLRLGA</sequence>
<reference evidence="2 3" key="1">
    <citation type="journal article" date="2012" name="Stand. Genomic Sci.">
        <title>Genome sequence of the ocean sediment bacterium Saccharomonospora marina type strain (XMU15(T)).</title>
        <authorList>
            <person name="Klenk H.P."/>
            <person name="Lu M."/>
            <person name="Lucas S."/>
            <person name="Lapidus A."/>
            <person name="Copeland A."/>
            <person name="Pitluck S."/>
            <person name="Goodwin L.A."/>
            <person name="Han C."/>
            <person name="Tapia R."/>
            <person name="Brambilla E.M."/>
            <person name="Potter G."/>
            <person name="Land M."/>
            <person name="Ivanova N."/>
            <person name="Rohde M."/>
            <person name="Goker M."/>
            <person name="Detter J.C."/>
            <person name="Li W.J."/>
            <person name="Kyrpides N.C."/>
            <person name="Woyke T."/>
        </authorList>
    </citation>
    <scope>NUCLEOTIDE SEQUENCE [LARGE SCALE GENOMIC DNA]</scope>
    <source>
        <strain evidence="2 3">XMU15</strain>
    </source>
</reference>
<evidence type="ECO:0000313" key="3">
    <source>
        <dbReference type="Proteomes" id="UP000004926"/>
    </source>
</evidence>
<dbReference type="Gene3D" id="3.40.109.10">
    <property type="entry name" value="NADH Oxidase"/>
    <property type="match status" value="1"/>
</dbReference>
<evidence type="ECO:0000256" key="1">
    <source>
        <dbReference type="SAM" id="MobiDB-lite"/>
    </source>
</evidence>
<dbReference type="Proteomes" id="UP000004926">
    <property type="component" value="Chromosome"/>
</dbReference>
<dbReference type="OrthoDB" id="3554114at2"/>
<keyword evidence="3" id="KW-1185">Reference proteome</keyword>
<dbReference type="HOGENOM" id="CLU_051479_4_0_11"/>
<feature type="region of interest" description="Disordered" evidence="1">
    <location>
        <begin position="1"/>
        <end position="20"/>
    </location>
</feature>
<gene>
    <name evidence="2" type="ORF">SacmaDRAFT_2743</name>
</gene>
<proteinExistence type="predicted"/>